<dbReference type="InterPro" id="IPR021825">
    <property type="entry name" value="RETICULATA-related"/>
</dbReference>
<name>A0ABU6Y7B6_9FABA</name>
<evidence type="ECO:0000256" key="6">
    <source>
        <dbReference type="ARBA" id="ARBA00022946"/>
    </source>
</evidence>
<evidence type="ECO:0000313" key="11">
    <source>
        <dbReference type="Proteomes" id="UP001341840"/>
    </source>
</evidence>
<dbReference type="EMBL" id="JASCZI010241722">
    <property type="protein sequence ID" value="MED6205761.1"/>
    <property type="molecule type" value="Genomic_DNA"/>
</dbReference>
<evidence type="ECO:0000256" key="9">
    <source>
        <dbReference type="SAM" id="Phobius"/>
    </source>
</evidence>
<evidence type="ECO:0000256" key="1">
    <source>
        <dbReference type="ARBA" id="ARBA00004508"/>
    </source>
</evidence>
<protein>
    <submittedName>
        <fullName evidence="10">Uncharacterized protein</fullName>
    </submittedName>
</protein>
<evidence type="ECO:0000256" key="4">
    <source>
        <dbReference type="ARBA" id="ARBA00022640"/>
    </source>
</evidence>
<gene>
    <name evidence="10" type="ORF">PIB30_020730</name>
</gene>
<proteinExistence type="inferred from homology"/>
<comment type="similarity">
    <text evidence="2">Belongs to the RETICULATA family.</text>
</comment>
<evidence type="ECO:0000256" key="5">
    <source>
        <dbReference type="ARBA" id="ARBA00022692"/>
    </source>
</evidence>
<evidence type="ECO:0000256" key="7">
    <source>
        <dbReference type="ARBA" id="ARBA00022989"/>
    </source>
</evidence>
<keyword evidence="11" id="KW-1185">Reference proteome</keyword>
<feature type="transmembrane region" description="Helical" evidence="9">
    <location>
        <begin position="110"/>
        <end position="128"/>
    </location>
</feature>
<dbReference type="PANTHER" id="PTHR31038">
    <property type="entry name" value="EXPRESSED PROTEIN-RELATED"/>
    <property type="match status" value="1"/>
</dbReference>
<keyword evidence="6" id="KW-0809">Transit peptide</keyword>
<comment type="subcellular location">
    <subcellularLocation>
        <location evidence="1">Plastid</location>
        <location evidence="1">Chloroplast membrane</location>
        <topology evidence="1">Multi-pass membrane protein</topology>
    </subcellularLocation>
</comment>
<comment type="caution">
    <text evidence="10">The sequence shown here is derived from an EMBL/GenBank/DDBJ whole genome shotgun (WGS) entry which is preliminary data.</text>
</comment>
<dbReference type="Pfam" id="PF11891">
    <property type="entry name" value="RETICULATA-like"/>
    <property type="match status" value="2"/>
</dbReference>
<evidence type="ECO:0000256" key="2">
    <source>
        <dbReference type="ARBA" id="ARBA00010793"/>
    </source>
</evidence>
<evidence type="ECO:0000256" key="3">
    <source>
        <dbReference type="ARBA" id="ARBA00022528"/>
    </source>
</evidence>
<sequence length="175" mass="19818">MVLIDSCCATYAEYKKRGMEFWPENELVIADVLIGVAVDIILVGFVFEAERPGCKFSAMQRITTYFYKGALYGFVGFRCGLIGQAIANMIMNAKRSVRKSKEHIPVPPFLQSAALWGFFLALSLNTRYQLINGLERLVETSHLSKKFSLVTMAFTIGVRYRNNNYGGMQFVDWAK</sequence>
<keyword evidence="8 9" id="KW-0472">Membrane</keyword>
<keyword evidence="5 9" id="KW-0812">Transmembrane</keyword>
<feature type="transmembrane region" description="Helical" evidence="9">
    <location>
        <begin position="70"/>
        <end position="90"/>
    </location>
</feature>
<organism evidence="10 11">
    <name type="scientific">Stylosanthes scabra</name>
    <dbReference type="NCBI Taxonomy" id="79078"/>
    <lineage>
        <taxon>Eukaryota</taxon>
        <taxon>Viridiplantae</taxon>
        <taxon>Streptophyta</taxon>
        <taxon>Embryophyta</taxon>
        <taxon>Tracheophyta</taxon>
        <taxon>Spermatophyta</taxon>
        <taxon>Magnoliopsida</taxon>
        <taxon>eudicotyledons</taxon>
        <taxon>Gunneridae</taxon>
        <taxon>Pentapetalae</taxon>
        <taxon>rosids</taxon>
        <taxon>fabids</taxon>
        <taxon>Fabales</taxon>
        <taxon>Fabaceae</taxon>
        <taxon>Papilionoideae</taxon>
        <taxon>50 kb inversion clade</taxon>
        <taxon>dalbergioids sensu lato</taxon>
        <taxon>Dalbergieae</taxon>
        <taxon>Pterocarpus clade</taxon>
        <taxon>Stylosanthes</taxon>
    </lineage>
</organism>
<keyword evidence="7 9" id="KW-1133">Transmembrane helix</keyword>
<evidence type="ECO:0000256" key="8">
    <source>
        <dbReference type="ARBA" id="ARBA00023136"/>
    </source>
</evidence>
<evidence type="ECO:0000313" key="10">
    <source>
        <dbReference type="EMBL" id="MED6205761.1"/>
    </source>
</evidence>
<keyword evidence="3" id="KW-0150">Chloroplast</keyword>
<reference evidence="10 11" key="1">
    <citation type="journal article" date="2023" name="Plants (Basel)">
        <title>Bridging the Gap: Combining Genomics and Transcriptomics Approaches to Understand Stylosanthes scabra, an Orphan Legume from the Brazilian Caatinga.</title>
        <authorList>
            <person name="Ferreira-Neto J.R.C."/>
            <person name="da Silva M.D."/>
            <person name="Binneck E."/>
            <person name="de Melo N.F."/>
            <person name="da Silva R.H."/>
            <person name="de Melo A.L.T.M."/>
            <person name="Pandolfi V."/>
            <person name="Bustamante F.O."/>
            <person name="Brasileiro-Vidal A.C."/>
            <person name="Benko-Iseppon A.M."/>
        </authorList>
    </citation>
    <scope>NUCLEOTIDE SEQUENCE [LARGE SCALE GENOMIC DNA]</scope>
    <source>
        <tissue evidence="10">Leaves</tissue>
    </source>
</reference>
<dbReference type="PANTHER" id="PTHR31038:SF18">
    <property type="entry name" value="PROTEIN RETICULATA-RELATED 1, CHLOROPLASTIC"/>
    <property type="match status" value="1"/>
</dbReference>
<keyword evidence="4" id="KW-0934">Plastid</keyword>
<feature type="transmembrane region" description="Helical" evidence="9">
    <location>
        <begin position="27"/>
        <end position="49"/>
    </location>
</feature>
<accession>A0ABU6Y7B6</accession>
<dbReference type="Proteomes" id="UP001341840">
    <property type="component" value="Unassembled WGS sequence"/>
</dbReference>